<dbReference type="SMART" id="SM00347">
    <property type="entry name" value="HTH_MARR"/>
    <property type="match status" value="1"/>
</dbReference>
<dbReference type="GO" id="GO:0003677">
    <property type="term" value="F:DNA binding"/>
    <property type="evidence" value="ECO:0007669"/>
    <property type="project" value="UniProtKB-KW"/>
</dbReference>
<dbReference type="Proteomes" id="UP000199595">
    <property type="component" value="Unassembled WGS sequence"/>
</dbReference>
<evidence type="ECO:0000259" key="4">
    <source>
        <dbReference type="PROSITE" id="PS50995"/>
    </source>
</evidence>
<evidence type="ECO:0000313" key="5">
    <source>
        <dbReference type="EMBL" id="SDW75366.1"/>
    </source>
</evidence>
<dbReference type="Gene3D" id="1.10.10.10">
    <property type="entry name" value="Winged helix-like DNA-binding domain superfamily/Winged helix DNA-binding domain"/>
    <property type="match status" value="1"/>
</dbReference>
<gene>
    <name evidence="5" type="ORF">SAMN05444411_102106</name>
</gene>
<evidence type="ECO:0000256" key="3">
    <source>
        <dbReference type="ARBA" id="ARBA00023163"/>
    </source>
</evidence>
<keyword evidence="6" id="KW-1185">Reference proteome</keyword>
<dbReference type="InterPro" id="IPR000835">
    <property type="entry name" value="HTH_MarR-typ"/>
</dbReference>
<dbReference type="PANTHER" id="PTHR42756">
    <property type="entry name" value="TRANSCRIPTIONAL REGULATOR, MARR"/>
    <property type="match status" value="1"/>
</dbReference>
<dbReference type="InterPro" id="IPR036388">
    <property type="entry name" value="WH-like_DNA-bd_sf"/>
</dbReference>
<dbReference type="AlphaFoldDB" id="A0A1H2W4H2"/>
<dbReference type="RefSeq" id="WP_090120715.1">
    <property type="nucleotide sequence ID" value="NZ_FNNJ01000002.1"/>
</dbReference>
<keyword evidence="2 5" id="KW-0238">DNA-binding</keyword>
<dbReference type="PANTHER" id="PTHR42756:SF1">
    <property type="entry name" value="TRANSCRIPTIONAL REPRESSOR OF EMRAB OPERON"/>
    <property type="match status" value="1"/>
</dbReference>
<sequence length="148" mass="16786">MDAEENLIPWIGRTGKMLGAVIKSILKSNAINLTREQFIILKILEKNNGLPQNDLAFITESDKTSLSRLISNMEKKQLISRKSIKGDKRVKNVYITPNGIKVYQNTLPIIVAAMKKFQQGISEKEIELTINIIKKIQNNISKEHSIKL</sequence>
<dbReference type="EMBL" id="FNNJ01000002">
    <property type="protein sequence ID" value="SDW75366.1"/>
    <property type="molecule type" value="Genomic_DNA"/>
</dbReference>
<feature type="domain" description="HTH marR-type" evidence="4">
    <location>
        <begin position="4"/>
        <end position="138"/>
    </location>
</feature>
<dbReference type="Pfam" id="PF01047">
    <property type="entry name" value="MarR"/>
    <property type="match status" value="1"/>
</dbReference>
<dbReference type="STRING" id="762486.SAMN05444411_102106"/>
<protein>
    <submittedName>
        <fullName evidence="5">DNA-binding transcriptional regulator, MarR family</fullName>
    </submittedName>
</protein>
<evidence type="ECO:0000256" key="1">
    <source>
        <dbReference type="ARBA" id="ARBA00023015"/>
    </source>
</evidence>
<accession>A0A1H2W4H2</accession>
<organism evidence="5 6">
    <name type="scientific">Lutibacter oricola</name>
    <dbReference type="NCBI Taxonomy" id="762486"/>
    <lineage>
        <taxon>Bacteria</taxon>
        <taxon>Pseudomonadati</taxon>
        <taxon>Bacteroidota</taxon>
        <taxon>Flavobacteriia</taxon>
        <taxon>Flavobacteriales</taxon>
        <taxon>Flavobacteriaceae</taxon>
        <taxon>Lutibacter</taxon>
    </lineage>
</organism>
<name>A0A1H2W4H2_9FLAO</name>
<evidence type="ECO:0000313" key="6">
    <source>
        <dbReference type="Proteomes" id="UP000199595"/>
    </source>
</evidence>
<proteinExistence type="predicted"/>
<reference evidence="5 6" key="1">
    <citation type="submission" date="2016-10" db="EMBL/GenBank/DDBJ databases">
        <authorList>
            <person name="de Groot N.N."/>
        </authorList>
    </citation>
    <scope>NUCLEOTIDE SEQUENCE [LARGE SCALE GENOMIC DNA]</scope>
    <source>
        <strain evidence="5 6">DSM 24956</strain>
    </source>
</reference>
<dbReference type="GO" id="GO:0003700">
    <property type="term" value="F:DNA-binding transcription factor activity"/>
    <property type="evidence" value="ECO:0007669"/>
    <property type="project" value="InterPro"/>
</dbReference>
<dbReference type="PROSITE" id="PS50995">
    <property type="entry name" value="HTH_MARR_2"/>
    <property type="match status" value="1"/>
</dbReference>
<evidence type="ECO:0000256" key="2">
    <source>
        <dbReference type="ARBA" id="ARBA00023125"/>
    </source>
</evidence>
<dbReference type="OrthoDB" id="996843at2"/>
<keyword evidence="1" id="KW-0805">Transcription regulation</keyword>
<dbReference type="PRINTS" id="PR00598">
    <property type="entry name" value="HTHMARR"/>
</dbReference>
<dbReference type="SUPFAM" id="SSF46785">
    <property type="entry name" value="Winged helix' DNA-binding domain"/>
    <property type="match status" value="1"/>
</dbReference>
<keyword evidence="3" id="KW-0804">Transcription</keyword>
<dbReference type="InterPro" id="IPR036390">
    <property type="entry name" value="WH_DNA-bd_sf"/>
</dbReference>